<dbReference type="STRING" id="5353.A0A1Q3ET62"/>
<dbReference type="InterPro" id="IPR010285">
    <property type="entry name" value="DNA_helicase_pif1-like_DEAD"/>
</dbReference>
<sequence>MRGDGLEDYNILSYFCDTYEQHLSKSHDNDSEESARASVRHRYKDDFRPKHGRVVRLEGHETMPQFVGRWFPRNDRTEDRLLYKLMMMAVLKPWRKLSDLVVGFRTVDEAWDVFMDQSAQKFDMFLENVQYFYHCSDQSASRQEKEYATYEPAEKDKQHIEVDIEDEDDNGVIVAEEALWTEEDILGAQEIEKGHEERFGVTAMEHAFDAGIFQRHYEFDPSVPLAKRCTALDKVQYEEWVDVLKDYASKGVVVVNDNLDDIGSVNGHPSLPGVEPATDPPGTGEGEPRLRDILNTEQKLFHDIVEDHLHATVRGLKPTQMLMILRGPGGTGKTVAINALTETFKNMGFEPQLAKTATSGVAATLISGRTVHTWAGLSIGGPRGENWVEGSVYTAQKRLANIGPVEYLIIDEVSMATKDLLANLSDIVTHVRSKLDKPGEGLYFGGMNVILCGDFHQFPPVANGEAALYHPKCTGKHAQKGQEIYSCFDKVVTLRQQMRVRDKRWQELLDRLRTGSCTREDIEVLHGLRLDIPDNPKPDFQGPEWSKAVLITPRNSARKRWNASAVRQHCAVNKTRLYSCPAEDTAKGSPLSTNQRMSVAKKTTKHTGNLAHRVEVAIGMKAMVLLNIATEADLANGTRGVVEGIVLDDREDANPTVVDGVTMLKYPPAAVFFRPSGKTNVKIDGVEDGLLPIIPTEASFTIVLTDGSRRTVNRRQVALTPGYAFTDYKGQGQTLEYVIVDMEKPCGGPDINPFSAYVALSRSRGRGTIRLLRGFEEKHFVTHPSAALREEDERLDFSTVHTERWWNEGRRYTM</sequence>
<comment type="caution">
    <text evidence="4">The sequence shown here is derived from an EMBL/GenBank/DDBJ whole genome shotgun (WGS) entry which is preliminary data.</text>
</comment>
<dbReference type="Gene3D" id="3.40.50.300">
    <property type="entry name" value="P-loop containing nucleotide triphosphate hydrolases"/>
    <property type="match status" value="1"/>
</dbReference>
<comment type="similarity">
    <text evidence="1">Belongs to the helicase family.</text>
</comment>
<dbReference type="CDD" id="cd18809">
    <property type="entry name" value="SF1_C_RecD"/>
    <property type="match status" value="1"/>
</dbReference>
<dbReference type="EMBL" id="BDGU01001627">
    <property type="protein sequence ID" value="GAW10284.1"/>
    <property type="molecule type" value="Genomic_DNA"/>
</dbReference>
<feature type="domain" description="DNA helicase Pif1-like DEAD-box helicase" evidence="3">
    <location>
        <begin position="294"/>
        <end position="502"/>
    </location>
</feature>
<comment type="cofactor">
    <cofactor evidence="1">
        <name>Mg(2+)</name>
        <dbReference type="ChEBI" id="CHEBI:18420"/>
    </cofactor>
</comment>
<keyword evidence="1" id="KW-0378">Hydrolase</keyword>
<dbReference type="GO" id="GO:0043139">
    <property type="term" value="F:5'-3' DNA helicase activity"/>
    <property type="evidence" value="ECO:0007669"/>
    <property type="project" value="UniProtKB-EC"/>
</dbReference>
<dbReference type="AlphaFoldDB" id="A0A1Q3ET62"/>
<dbReference type="GO" id="GO:0006281">
    <property type="term" value="P:DNA repair"/>
    <property type="evidence" value="ECO:0007669"/>
    <property type="project" value="UniProtKB-KW"/>
</dbReference>
<evidence type="ECO:0000256" key="2">
    <source>
        <dbReference type="SAM" id="MobiDB-lite"/>
    </source>
</evidence>
<accession>A0A1Q3ET62</accession>
<keyword evidence="5" id="KW-1185">Reference proteome</keyword>
<reference evidence="4 5" key="2">
    <citation type="submission" date="2017-02" db="EMBL/GenBank/DDBJ databases">
        <title>A genome survey and senescence transcriptome analysis in Lentinula edodes.</title>
        <authorList>
            <person name="Sakamoto Y."/>
            <person name="Nakade K."/>
            <person name="Sato S."/>
            <person name="Yoshida Y."/>
            <person name="Miyazaki K."/>
            <person name="Natsume S."/>
            <person name="Konno N."/>
        </authorList>
    </citation>
    <scope>NUCLEOTIDE SEQUENCE [LARGE SCALE GENOMIC DNA]</scope>
    <source>
        <strain evidence="4 5">NBRC 111202</strain>
    </source>
</reference>
<dbReference type="GO" id="GO:0006310">
    <property type="term" value="P:DNA recombination"/>
    <property type="evidence" value="ECO:0007669"/>
    <property type="project" value="UniProtKB-KW"/>
</dbReference>
<evidence type="ECO:0000313" key="5">
    <source>
        <dbReference type="Proteomes" id="UP000188533"/>
    </source>
</evidence>
<dbReference type="GO" id="GO:0005524">
    <property type="term" value="F:ATP binding"/>
    <property type="evidence" value="ECO:0007669"/>
    <property type="project" value="UniProtKB-KW"/>
</dbReference>
<keyword evidence="1" id="KW-0233">DNA recombination</keyword>
<dbReference type="SUPFAM" id="SSF52540">
    <property type="entry name" value="P-loop containing nucleoside triphosphate hydrolases"/>
    <property type="match status" value="2"/>
</dbReference>
<keyword evidence="1" id="KW-0227">DNA damage</keyword>
<name>A0A1Q3ET62_LENED</name>
<keyword evidence="1" id="KW-0547">Nucleotide-binding</keyword>
<dbReference type="EC" id="5.6.2.3" evidence="1"/>
<dbReference type="Proteomes" id="UP000188533">
    <property type="component" value="Unassembled WGS sequence"/>
</dbReference>
<keyword evidence="1" id="KW-0234">DNA repair</keyword>
<dbReference type="PANTHER" id="PTHR47642:SF6">
    <property type="entry name" value="ATP-DEPENDENT DNA HELICASE"/>
    <property type="match status" value="1"/>
</dbReference>
<dbReference type="GO" id="GO:0016887">
    <property type="term" value="F:ATP hydrolysis activity"/>
    <property type="evidence" value="ECO:0007669"/>
    <property type="project" value="RHEA"/>
</dbReference>
<evidence type="ECO:0000313" key="4">
    <source>
        <dbReference type="EMBL" id="GAW10284.1"/>
    </source>
</evidence>
<keyword evidence="1" id="KW-0067">ATP-binding</keyword>
<gene>
    <name evidence="4" type="ORF">LENED_012533</name>
</gene>
<feature type="region of interest" description="Disordered" evidence="2">
    <location>
        <begin position="265"/>
        <end position="287"/>
    </location>
</feature>
<dbReference type="GO" id="GO:0000723">
    <property type="term" value="P:telomere maintenance"/>
    <property type="evidence" value="ECO:0007669"/>
    <property type="project" value="InterPro"/>
</dbReference>
<dbReference type="InterPro" id="IPR027417">
    <property type="entry name" value="P-loop_NTPase"/>
</dbReference>
<organism evidence="4 5">
    <name type="scientific">Lentinula edodes</name>
    <name type="common">Shiitake mushroom</name>
    <name type="synonym">Lentinus edodes</name>
    <dbReference type="NCBI Taxonomy" id="5353"/>
    <lineage>
        <taxon>Eukaryota</taxon>
        <taxon>Fungi</taxon>
        <taxon>Dikarya</taxon>
        <taxon>Basidiomycota</taxon>
        <taxon>Agaricomycotina</taxon>
        <taxon>Agaricomycetes</taxon>
        <taxon>Agaricomycetidae</taxon>
        <taxon>Agaricales</taxon>
        <taxon>Marasmiineae</taxon>
        <taxon>Omphalotaceae</taxon>
        <taxon>Lentinula</taxon>
    </lineage>
</organism>
<feature type="region of interest" description="Disordered" evidence="2">
    <location>
        <begin position="583"/>
        <end position="606"/>
    </location>
</feature>
<dbReference type="InterPro" id="IPR051055">
    <property type="entry name" value="PIF1_helicase"/>
</dbReference>
<reference evidence="4 5" key="1">
    <citation type="submission" date="2016-08" db="EMBL/GenBank/DDBJ databases">
        <authorList>
            <consortium name="Lentinula edodes genome sequencing consortium"/>
            <person name="Sakamoto Y."/>
            <person name="Nakade K."/>
            <person name="Sato S."/>
            <person name="Yoshida Y."/>
            <person name="Miyazaki K."/>
            <person name="Natsume S."/>
            <person name="Konno N."/>
        </authorList>
    </citation>
    <scope>NUCLEOTIDE SEQUENCE [LARGE SCALE GENOMIC DNA]</scope>
    <source>
        <strain evidence="4 5">NBRC 111202</strain>
    </source>
</reference>
<proteinExistence type="inferred from homology"/>
<evidence type="ECO:0000256" key="1">
    <source>
        <dbReference type="RuleBase" id="RU363044"/>
    </source>
</evidence>
<evidence type="ECO:0000259" key="3">
    <source>
        <dbReference type="Pfam" id="PF05970"/>
    </source>
</evidence>
<dbReference type="PANTHER" id="PTHR47642">
    <property type="entry name" value="ATP-DEPENDENT DNA HELICASE"/>
    <property type="match status" value="1"/>
</dbReference>
<dbReference type="Pfam" id="PF05970">
    <property type="entry name" value="PIF1"/>
    <property type="match status" value="1"/>
</dbReference>
<protein>
    <recommendedName>
        <fullName evidence="1">ATP-dependent DNA helicase</fullName>
        <ecNumber evidence="1">5.6.2.3</ecNumber>
    </recommendedName>
</protein>
<keyword evidence="1 4" id="KW-0347">Helicase</keyword>
<comment type="catalytic activity">
    <reaction evidence="1">
        <text>ATP + H2O = ADP + phosphate + H(+)</text>
        <dbReference type="Rhea" id="RHEA:13065"/>
        <dbReference type="ChEBI" id="CHEBI:15377"/>
        <dbReference type="ChEBI" id="CHEBI:15378"/>
        <dbReference type="ChEBI" id="CHEBI:30616"/>
        <dbReference type="ChEBI" id="CHEBI:43474"/>
        <dbReference type="ChEBI" id="CHEBI:456216"/>
        <dbReference type="EC" id="5.6.2.3"/>
    </reaction>
</comment>